<organism evidence="2 3">
    <name type="scientific">Neorhodopirellula pilleata</name>
    <dbReference type="NCBI Taxonomy" id="2714738"/>
    <lineage>
        <taxon>Bacteria</taxon>
        <taxon>Pseudomonadati</taxon>
        <taxon>Planctomycetota</taxon>
        <taxon>Planctomycetia</taxon>
        <taxon>Pirellulales</taxon>
        <taxon>Pirellulaceae</taxon>
        <taxon>Neorhodopirellula</taxon>
    </lineage>
</organism>
<evidence type="ECO:0000256" key="1">
    <source>
        <dbReference type="SAM" id="MobiDB-lite"/>
    </source>
</evidence>
<proteinExistence type="predicted"/>
<keyword evidence="3" id="KW-1185">Reference proteome</keyword>
<feature type="region of interest" description="Disordered" evidence="1">
    <location>
        <begin position="60"/>
        <end position="93"/>
    </location>
</feature>
<dbReference type="RefSeq" id="WP_146578777.1">
    <property type="nucleotide sequence ID" value="NZ_SJPM01000006.1"/>
</dbReference>
<sequence length="93" mass="10458">MTQTEPMMALTDAIRAATGLERDRTTGQRWMRDGMQTYLVGGRRCTTPKDVLDYIRRKTEESPVAASVQASRSPAKRQRDQSRASRQLESLGA</sequence>
<accession>A0A5C6A8Q1</accession>
<gene>
    <name evidence="2" type="ORF">Pla100_34120</name>
</gene>
<dbReference type="Proteomes" id="UP000316213">
    <property type="component" value="Unassembled WGS sequence"/>
</dbReference>
<dbReference type="EMBL" id="SJPM01000006">
    <property type="protein sequence ID" value="TWT95770.1"/>
    <property type="molecule type" value="Genomic_DNA"/>
</dbReference>
<protein>
    <submittedName>
        <fullName evidence="2">Uncharacterized protein</fullName>
    </submittedName>
</protein>
<name>A0A5C6A8Q1_9BACT</name>
<feature type="compositionally biased region" description="Polar residues" evidence="1">
    <location>
        <begin position="84"/>
        <end position="93"/>
    </location>
</feature>
<reference evidence="2 3" key="1">
    <citation type="submission" date="2019-02" db="EMBL/GenBank/DDBJ databases">
        <title>Deep-cultivation of Planctomycetes and their phenomic and genomic characterization uncovers novel biology.</title>
        <authorList>
            <person name="Wiegand S."/>
            <person name="Jogler M."/>
            <person name="Boedeker C."/>
            <person name="Pinto D."/>
            <person name="Vollmers J."/>
            <person name="Rivas-Marin E."/>
            <person name="Kohn T."/>
            <person name="Peeters S.H."/>
            <person name="Heuer A."/>
            <person name="Rast P."/>
            <person name="Oberbeckmann S."/>
            <person name="Bunk B."/>
            <person name="Jeske O."/>
            <person name="Meyerdierks A."/>
            <person name="Storesund J.E."/>
            <person name="Kallscheuer N."/>
            <person name="Luecker S."/>
            <person name="Lage O.M."/>
            <person name="Pohl T."/>
            <person name="Merkel B.J."/>
            <person name="Hornburger P."/>
            <person name="Mueller R.-W."/>
            <person name="Bruemmer F."/>
            <person name="Labrenz M."/>
            <person name="Spormann A.M."/>
            <person name="Op Den Camp H."/>
            <person name="Overmann J."/>
            <person name="Amann R."/>
            <person name="Jetten M.S.M."/>
            <person name="Mascher T."/>
            <person name="Medema M.H."/>
            <person name="Devos D.P."/>
            <person name="Kaster A.-K."/>
            <person name="Ovreas L."/>
            <person name="Rohde M."/>
            <person name="Galperin M.Y."/>
            <person name="Jogler C."/>
        </authorList>
    </citation>
    <scope>NUCLEOTIDE SEQUENCE [LARGE SCALE GENOMIC DNA]</scope>
    <source>
        <strain evidence="2 3">Pla100</strain>
    </source>
</reference>
<evidence type="ECO:0000313" key="2">
    <source>
        <dbReference type="EMBL" id="TWT95770.1"/>
    </source>
</evidence>
<dbReference type="AlphaFoldDB" id="A0A5C6A8Q1"/>
<comment type="caution">
    <text evidence="2">The sequence shown here is derived from an EMBL/GenBank/DDBJ whole genome shotgun (WGS) entry which is preliminary data.</text>
</comment>
<evidence type="ECO:0000313" key="3">
    <source>
        <dbReference type="Proteomes" id="UP000316213"/>
    </source>
</evidence>